<sequence>MGRRALHLCPPSPVYSPIDTPGNLPRGKASRVASEVFGSVAAQPPEENKRKPVLGKLGNLFAAGRRRNTRNGLESPTSSSAKSASPKDATSAQLPEREDEKRTTPSSPPKPADRCGEGSPQEQPQEPEGEPCVQVAAPDTHLSPVPSSRAAAAGLLCPGNESPQLEPVHSEGEPFPDATAAAKQLHSSLENSPRRENAETPARSPGEDALPGAAGTQEAAQGAGAVPGSPTAERAARGPGEAACRDSRVGAEGGSPERLDARSQSPEGASAPPGDPPAEGAENRAGPAQANGHAGPGGQVCRPGERAHPAKVLTLDIYLSKTEGAQVDEPVVVTPGADDWDDQDDMDKRASGRRPGRRRKSQKSADSPSPDTALPDGAARDDAVFDYEVAPNAAAENVSAEKKAKSPRAAPDGGVASAASSESKSSPGSKGQPRGEPERGKQPPPATSPTKRRGKIRVPEAVTIPSAGGPRAPAKESPPRRAPAPDSSPAAKAAAGENGEEASRVIPRELTVRSSSLLPEIKPEHKRGPLPNHFDGRGEGSRSKELGRSSGGPDAEGLKPRNHFGAGRSTVTTKVTLPAKPKHVELNLKSPKNIESLGNEHNPLSQPVHKGNTATKISLFENKRANSSPRHADIRGTRNTLASNKTFVGRAKLNFAKKTKEMEQLEKKVMPGSPHNGVLVKETSAETKGILPEEEILPATGSPGGRGMEGEPTEDQALGPQLKHGDQGDADCPSDPVATALIPVKDHKLLGEGDSKAADSKRLVLENRTETAQDIPSILDTRDSPTATPKPQDPFSDSQPPAESSNRPPSLPAPIPVDMPKDACAEAPVSSVPCTDLKVSENHSGCILPVSHLDHENIPPSKLGGRREGGGGGGEGGEVSFPLSPEHSPEVVGTESPSKVLVQVRSFVLPVESTQDVSSQIISDSSEVREVQLPSCHNNELEVVSVASCAPQKEEVLGNKSTSPKHIHCKEEHAAKSGSQVMPPESEKTLPIQAQSQGDRALLVAESSPAHSPGGRNHLETPQRPDQNVVNGQDSPGSRLNVSGGSDDSVLDSSSDMEKFTEIIKKMDSTVCVPQKKKKARVPNSPTPHFVMPPIHEDHLEKVLDPNVFTFGLGKKKGSQPEMSPALQLMPNVDPKSTPRSKRMSTEQSILFKSLHAHTNGKDGPLANPEMNDKENREVTNGGVKRSRLEKSALFSSMLSSLPQDKIFSPSVTSVNAMTTTFSSSQNTSLSRSPVLQPVAEGAPPSSSEKEQSNLPPNNFLKVFNFDSSNTSHSGLKSPSYMEKYLQKEESKKDLDSRSNLHLPETKFSEFSQPKNSDDVEKANHVESALKSNLPSYGSSDTDFMGLFKSRRFDPNISFSGMPLSDPTTLRGSVQTKINPRPGKVVIYREPEVSEECIEVFSDTEDCSSWSLSPVVLVKVVRGCWILYEKPNFEGHSIPLEEGELELAGLWGIDDILERKEEEESPKPVVIGSIRHVVQDYRVSHIDLFTEREGLGVVNSYFDDTEEMQGFGVMQKTCSMKVHWGTWLIYEEPGFLGVPFVLEPGEYPDLSFWNTEVAYIGSMRPLKMGGRKVEFPVDPKVVIYEKPFFEGKRMELEAEMYNFIMEGGEAEETDGEASLPLTSVGSMKVLRGIWVAYEKSGFTGHQYLLEEGEYKDWKDWGGYDGELQSLRPILGDFSNAHMIMYSEKNFGSKGSSIDVLGIVANLMETGYGVKTQSINVLSGVWVAYENPDFTGEQYILDKGFYTSFEDWGGKNCKISSVQPICLDSFSGPRRRNQIHLFSEPQFQGHSRCFEETTSQIDDSFSTKSCRVLGGSSLECKLQDSKDFVLASVLSPAMENWVAYDGENFSGNQYVLEEGHYPCLSAMGCLPGASVKNFLSQPIILFEREDFKGKKIELNAEAVNLRSLGFNTQIRSVQVIGGIWVTYEYGNYRGRQFLLSPAEVPNWYEFSGCRQIGSLRPFNQKRIYFRLRNKATGLFMSTNGNLEDLKLLRIQVTEDVGADDQIWIYQEGLIKCRIAEDCCLTIVGSLVTSGSKLGLALDQSAESQFWSMKSDGRIYSKLKPNLVLDIKGGAQYDQNHIILNTASKEKLTQVWEAMVL</sequence>
<dbReference type="Gene3D" id="2.80.10.50">
    <property type="match status" value="1"/>
</dbReference>
<feature type="region of interest" description="Disordered" evidence="5">
    <location>
        <begin position="684"/>
        <end position="821"/>
    </location>
</feature>
<dbReference type="PROSITE" id="PS50231">
    <property type="entry name" value="RICIN_B_LECTIN"/>
    <property type="match status" value="1"/>
</dbReference>
<evidence type="ECO:0000313" key="7">
    <source>
        <dbReference type="EMBL" id="KAK1338149.1"/>
    </source>
</evidence>
<dbReference type="InterPro" id="IPR035992">
    <property type="entry name" value="Ricin_B-like_lectins"/>
</dbReference>
<dbReference type="InterPro" id="IPR011024">
    <property type="entry name" value="G_crystallin-like"/>
</dbReference>
<feature type="domain" description="Beta/gamma crystallin 'Greek key'" evidence="6">
    <location>
        <begin position="1776"/>
        <end position="1813"/>
    </location>
</feature>
<protein>
    <recommendedName>
        <fullName evidence="6">Beta/gamma crystallin 'Greek key' domain-containing protein</fullName>
    </recommendedName>
</protein>
<dbReference type="SUPFAM" id="SSF49695">
    <property type="entry name" value="gamma-Crystallin-like"/>
    <property type="match status" value="3"/>
</dbReference>
<evidence type="ECO:0000256" key="2">
    <source>
        <dbReference type="ARBA" id="ARBA00009646"/>
    </source>
</evidence>
<feature type="domain" description="Beta/gamma crystallin 'Greek key'" evidence="6">
    <location>
        <begin position="1525"/>
        <end position="1567"/>
    </location>
</feature>
<dbReference type="GO" id="GO:0002088">
    <property type="term" value="P:lens development in camera-type eye"/>
    <property type="evidence" value="ECO:0007669"/>
    <property type="project" value="TreeGrafter"/>
</dbReference>
<feature type="region of interest" description="Disordered" evidence="5">
    <location>
        <begin position="853"/>
        <end position="895"/>
    </location>
</feature>
<evidence type="ECO:0000256" key="3">
    <source>
        <dbReference type="ARBA" id="ARBA00022613"/>
    </source>
</evidence>
<comment type="caution">
    <text evidence="7">The sequence shown here is derived from an EMBL/GenBank/DDBJ whole genome shotgun (WGS) entry which is preliminary data.</text>
</comment>
<keyword evidence="3" id="KW-0273">Eye lens protein</keyword>
<feature type="region of interest" description="Disordered" evidence="5">
    <location>
        <begin position="972"/>
        <end position="1054"/>
    </location>
</feature>
<feature type="domain" description="Beta/gamma crystallin 'Greek key'" evidence="6">
    <location>
        <begin position="1838"/>
        <end position="1881"/>
    </location>
</feature>
<dbReference type="InterPro" id="IPR050252">
    <property type="entry name" value="Beta/Gamma-Crystallin"/>
</dbReference>
<reference evidence="7" key="1">
    <citation type="submission" date="2023-06" db="EMBL/GenBank/DDBJ databases">
        <title>Reference genome for the Northern bat (Eptesicus nilssonii), a most northern bat species.</title>
        <authorList>
            <person name="Laine V.N."/>
            <person name="Pulliainen A.T."/>
            <person name="Lilley T.M."/>
        </authorList>
    </citation>
    <scope>NUCLEOTIDE SEQUENCE</scope>
    <source>
        <strain evidence="7">BLF_Eptnil</strain>
        <tissue evidence="7">Kidney</tissue>
    </source>
</reference>
<keyword evidence="4" id="KW-0677">Repeat</keyword>
<feature type="region of interest" description="Disordered" evidence="5">
    <location>
        <begin position="1157"/>
        <end position="1185"/>
    </location>
</feature>
<dbReference type="SUPFAM" id="SSF50370">
    <property type="entry name" value="Ricin B-like lectins"/>
    <property type="match status" value="1"/>
</dbReference>
<feature type="region of interest" description="Disordered" evidence="5">
    <location>
        <begin position="1"/>
        <end position="307"/>
    </location>
</feature>
<feature type="domain" description="Beta/gamma crystallin 'Greek key'" evidence="6">
    <location>
        <begin position="1579"/>
        <end position="1631"/>
    </location>
</feature>
<dbReference type="Pfam" id="PF00030">
    <property type="entry name" value="Crystall"/>
    <property type="match status" value="6"/>
</dbReference>
<feature type="region of interest" description="Disordered" evidence="5">
    <location>
        <begin position="1115"/>
        <end position="1141"/>
    </location>
</feature>
<feature type="region of interest" description="Disordered" evidence="5">
    <location>
        <begin position="1222"/>
        <end position="1260"/>
    </location>
</feature>
<feature type="compositionally biased region" description="Low complexity" evidence="5">
    <location>
        <begin position="265"/>
        <end position="280"/>
    </location>
</feature>
<feature type="domain" description="Beta/gamma crystallin 'Greek key'" evidence="6">
    <location>
        <begin position="1880"/>
        <end position="1920"/>
    </location>
</feature>
<feature type="compositionally biased region" description="Basic and acidic residues" evidence="5">
    <location>
        <begin position="243"/>
        <end position="261"/>
    </location>
</feature>
<feature type="compositionally biased region" description="Basic residues" evidence="5">
    <location>
        <begin position="351"/>
        <end position="362"/>
    </location>
</feature>
<dbReference type="CDD" id="cd23464">
    <property type="entry name" value="beta-trefoil_Ricin_CRYBG1"/>
    <property type="match status" value="1"/>
</dbReference>
<comment type="similarity">
    <text evidence="2">Belongs to the beta/gamma-crystallin family.</text>
</comment>
<evidence type="ECO:0000313" key="8">
    <source>
        <dbReference type="Proteomes" id="UP001177744"/>
    </source>
</evidence>
<feature type="compositionally biased region" description="Polar residues" evidence="5">
    <location>
        <begin position="784"/>
        <end position="808"/>
    </location>
</feature>
<feature type="compositionally biased region" description="Basic and acidic residues" evidence="5">
    <location>
        <begin position="501"/>
        <end position="511"/>
    </location>
</feature>
<evidence type="ECO:0000256" key="4">
    <source>
        <dbReference type="ARBA" id="ARBA00022737"/>
    </source>
</evidence>
<gene>
    <name evidence="7" type="ORF">QTO34_001260</name>
</gene>
<dbReference type="EMBL" id="JAULJE010000010">
    <property type="protein sequence ID" value="KAK1338149.1"/>
    <property type="molecule type" value="Genomic_DNA"/>
</dbReference>
<feature type="compositionally biased region" description="Low complexity" evidence="5">
    <location>
        <begin position="1042"/>
        <end position="1054"/>
    </location>
</feature>
<dbReference type="InterPro" id="IPR000772">
    <property type="entry name" value="Ricin_B_lectin"/>
</dbReference>
<evidence type="ECO:0000256" key="1">
    <source>
        <dbReference type="ARBA" id="ARBA00003689"/>
    </source>
</evidence>
<feature type="domain" description="Beta/gamma crystallin 'Greek key'" evidence="6">
    <location>
        <begin position="1632"/>
        <end position="1674"/>
    </location>
</feature>
<feature type="compositionally biased region" description="Polar residues" evidence="5">
    <location>
        <begin position="1222"/>
        <end position="1234"/>
    </location>
</feature>
<comment type="function">
    <text evidence="1">Crystallins are the dominant structural components of the vertebrate eye lens.</text>
</comment>
<dbReference type="PROSITE" id="PS50915">
    <property type="entry name" value="CRYSTALLIN_BETA_GAMMA"/>
    <property type="match status" value="9"/>
</dbReference>
<feature type="compositionally biased region" description="Basic and acidic residues" evidence="5">
    <location>
        <begin position="534"/>
        <end position="547"/>
    </location>
</feature>
<feature type="domain" description="Beta/gamma crystallin 'Greek key'" evidence="6">
    <location>
        <begin position="1423"/>
        <end position="1478"/>
    </location>
</feature>
<dbReference type="PANTHER" id="PTHR11818:SF2">
    <property type="entry name" value="BETA_GAMMA CRYSTALLIN DOMAIN-CONTAINING PROTEIN 1"/>
    <property type="match status" value="1"/>
</dbReference>
<dbReference type="Pfam" id="PF00652">
    <property type="entry name" value="Ricin_B_lectin"/>
    <property type="match status" value="1"/>
</dbReference>
<dbReference type="Gene3D" id="2.60.20.10">
    <property type="entry name" value="Crystallins"/>
    <property type="match status" value="6"/>
</dbReference>
<feature type="compositionally biased region" description="Low complexity" evidence="5">
    <location>
        <begin position="117"/>
        <end position="126"/>
    </location>
</feature>
<dbReference type="GO" id="GO:0007601">
    <property type="term" value="P:visual perception"/>
    <property type="evidence" value="ECO:0007669"/>
    <property type="project" value="TreeGrafter"/>
</dbReference>
<feature type="compositionally biased region" description="Low complexity" evidence="5">
    <location>
        <begin position="212"/>
        <end position="224"/>
    </location>
</feature>
<dbReference type="PANTHER" id="PTHR11818">
    <property type="entry name" value="BETA/GAMMA CRYSTALLIN"/>
    <property type="match status" value="1"/>
</dbReference>
<feature type="compositionally biased region" description="Basic and acidic residues" evidence="5">
    <location>
        <begin position="1286"/>
        <end position="1308"/>
    </location>
</feature>
<feature type="compositionally biased region" description="Basic and acidic residues" evidence="5">
    <location>
        <begin position="744"/>
        <end position="771"/>
    </location>
</feature>
<feature type="compositionally biased region" description="Low complexity" evidence="5">
    <location>
        <begin position="75"/>
        <end position="92"/>
    </location>
</feature>
<organism evidence="7 8">
    <name type="scientific">Cnephaeus nilssonii</name>
    <name type="common">Northern bat</name>
    <name type="synonym">Eptesicus nilssonii</name>
    <dbReference type="NCBI Taxonomy" id="3371016"/>
    <lineage>
        <taxon>Eukaryota</taxon>
        <taxon>Metazoa</taxon>
        <taxon>Chordata</taxon>
        <taxon>Craniata</taxon>
        <taxon>Vertebrata</taxon>
        <taxon>Euteleostomi</taxon>
        <taxon>Mammalia</taxon>
        <taxon>Eutheria</taxon>
        <taxon>Laurasiatheria</taxon>
        <taxon>Chiroptera</taxon>
        <taxon>Yangochiroptera</taxon>
        <taxon>Vespertilionidae</taxon>
        <taxon>Cnephaeus</taxon>
    </lineage>
</organism>
<keyword evidence="8" id="KW-1185">Reference proteome</keyword>
<feature type="compositionally biased region" description="Low complexity" evidence="5">
    <location>
        <begin position="413"/>
        <end position="431"/>
    </location>
</feature>
<dbReference type="InterPro" id="IPR001064">
    <property type="entry name" value="Beta/gamma_crystallin"/>
</dbReference>
<feature type="domain" description="Beta/gamma crystallin 'Greek key'" evidence="6">
    <location>
        <begin position="1921"/>
        <end position="1962"/>
    </location>
</feature>
<feature type="domain" description="Beta/gamma crystallin 'Greek key'" evidence="6">
    <location>
        <begin position="1723"/>
        <end position="1765"/>
    </location>
</feature>
<feature type="compositionally biased region" description="Polar residues" evidence="5">
    <location>
        <begin position="1024"/>
        <end position="1041"/>
    </location>
</feature>
<accession>A0AA40HVJ5</accession>
<dbReference type="SMART" id="SM00247">
    <property type="entry name" value="XTALbg"/>
    <property type="match status" value="6"/>
</dbReference>
<feature type="compositionally biased region" description="Low complexity" evidence="5">
    <location>
        <begin position="484"/>
        <end position="497"/>
    </location>
</feature>
<dbReference type="GO" id="GO:0005212">
    <property type="term" value="F:structural constituent of eye lens"/>
    <property type="evidence" value="ECO:0007669"/>
    <property type="project" value="UniProtKB-KW"/>
</dbReference>
<dbReference type="SMART" id="SM00458">
    <property type="entry name" value="RICIN"/>
    <property type="match status" value="1"/>
</dbReference>
<feature type="region of interest" description="Disordered" evidence="5">
    <location>
        <begin position="321"/>
        <end position="610"/>
    </location>
</feature>
<name>A0AA40HVJ5_CNENI</name>
<dbReference type="PRINTS" id="PR01367">
    <property type="entry name" value="BGCRYSTALLIN"/>
</dbReference>
<feature type="region of interest" description="Disordered" evidence="5">
    <location>
        <begin position="1286"/>
        <end position="1320"/>
    </location>
</feature>
<evidence type="ECO:0000259" key="6">
    <source>
        <dbReference type="PROSITE" id="PS50915"/>
    </source>
</evidence>
<evidence type="ECO:0000256" key="5">
    <source>
        <dbReference type="SAM" id="MobiDB-lite"/>
    </source>
</evidence>
<dbReference type="Proteomes" id="UP001177744">
    <property type="component" value="Unassembled WGS sequence"/>
</dbReference>
<proteinExistence type="inferred from homology"/>